<dbReference type="SUPFAM" id="SSF101967">
    <property type="entry name" value="Adhesin YadA, collagen-binding domain"/>
    <property type="match status" value="1"/>
</dbReference>
<dbReference type="Proteomes" id="UP000624703">
    <property type="component" value="Unassembled WGS sequence"/>
</dbReference>
<dbReference type="AlphaFoldDB" id="A0A8J7MGI1"/>
<evidence type="ECO:0000313" key="1">
    <source>
        <dbReference type="EMBL" id="MBK1792500.1"/>
    </source>
</evidence>
<organism evidence="1 2">
    <name type="scientific">Persicirhabdus sediminis</name>
    <dbReference type="NCBI Taxonomy" id="454144"/>
    <lineage>
        <taxon>Bacteria</taxon>
        <taxon>Pseudomonadati</taxon>
        <taxon>Verrucomicrobiota</taxon>
        <taxon>Verrucomicrobiia</taxon>
        <taxon>Verrucomicrobiales</taxon>
        <taxon>Verrucomicrobiaceae</taxon>
        <taxon>Persicirhabdus</taxon>
    </lineage>
</organism>
<evidence type="ECO:0000313" key="2">
    <source>
        <dbReference type="Proteomes" id="UP000624703"/>
    </source>
</evidence>
<dbReference type="EMBL" id="JAENIM010000045">
    <property type="protein sequence ID" value="MBK1792500.1"/>
    <property type="molecule type" value="Genomic_DNA"/>
</dbReference>
<proteinExistence type="predicted"/>
<dbReference type="InterPro" id="IPR011049">
    <property type="entry name" value="Serralysin-like_metalloprot_C"/>
</dbReference>
<gene>
    <name evidence="1" type="ORF">JIN82_15150</name>
</gene>
<name>A0A8J7MGI1_9BACT</name>
<keyword evidence="2" id="KW-1185">Reference proteome</keyword>
<accession>A0A8J7MGI1</accession>
<sequence length="302" mass="31684">MASLFLGASTGAVISQDKLTVESDLEVTGKATVQGSEVVTEDSATSLLSSQFVAIPDSGRVRVGTAFEVRPASQAANNVYATSMAVGYNSHASYNSFVQGFSNYAHDSSLASGVGNFSKNISAVFGWNNNVNEEAEGQYPRHSLASGHNNYILGSSSFATGTSNTLQAYNASVLGSLLMNTSYSSTAVGQYNYDFSTVIEDEDDTNDGNRNWYDLDALFTVGNGSSSSTRTNAVTTYKNGQTTLTNKAWKTDIDAADLVPAAPTDVADTTALVVEGDTLLRGGVRLEKAQGDISMGAFGPAE</sequence>
<comment type="caution">
    <text evidence="1">The sequence shown here is derived from an EMBL/GenBank/DDBJ whole genome shotgun (WGS) entry which is preliminary data.</text>
</comment>
<protein>
    <submittedName>
        <fullName evidence="1">Uncharacterized protein</fullName>
    </submittedName>
</protein>
<dbReference type="RefSeq" id="WP_200312509.1">
    <property type="nucleotide sequence ID" value="NZ_JAENIM010000045.1"/>
</dbReference>
<dbReference type="Gene3D" id="2.150.10.10">
    <property type="entry name" value="Serralysin-like metalloprotease, C-terminal"/>
    <property type="match status" value="1"/>
</dbReference>
<reference evidence="1" key="1">
    <citation type="submission" date="2021-01" db="EMBL/GenBank/DDBJ databases">
        <title>Modified the classification status of verrucomicrobia.</title>
        <authorList>
            <person name="Feng X."/>
        </authorList>
    </citation>
    <scope>NUCLEOTIDE SEQUENCE</scope>
    <source>
        <strain evidence="1">_KCTC 22039</strain>
    </source>
</reference>